<dbReference type="PANTHER" id="PTHR10000">
    <property type="entry name" value="PHOSPHOSERINE PHOSPHATASE"/>
    <property type="match status" value="1"/>
</dbReference>
<sequence length="266" mass="31140">MKKLIFFDIDGTLRSNEKKEILSQTKKLIKKLAKNPNVELGIATGRNYGRLGVLKELRPLFKYWVLSNGALTMFQDQIINEICFNPKDIATIYQEVQKQQINNKIAMKLFGLKDVFAINDLHYNYPNLSDFKDEIKITLTNDFHLQNKIYQIGLLYHPTSQKEQIKCFLNKMSQLKTYFWDDRYIDLMYLAIDKSYGIKQIKKLYPQHQLICIGDGPNDFEMLQLADIAITMGNSKIEKLKNIANLVTPHIDENRIYDFFEQAKLI</sequence>
<dbReference type="RefSeq" id="WP_212330981.1">
    <property type="nucleotide sequence ID" value="NZ_JAGVRH010000002.1"/>
</dbReference>
<dbReference type="SUPFAM" id="SSF56784">
    <property type="entry name" value="HAD-like"/>
    <property type="match status" value="1"/>
</dbReference>
<dbReference type="InterPro" id="IPR006379">
    <property type="entry name" value="HAD-SF_hydro_IIB"/>
</dbReference>
<gene>
    <name evidence="1" type="ORF">J8J04_00835</name>
</gene>
<dbReference type="Gene3D" id="3.30.1240.10">
    <property type="match status" value="1"/>
</dbReference>
<dbReference type="NCBIfam" id="TIGR01484">
    <property type="entry name" value="HAD-SF-IIB"/>
    <property type="match status" value="1"/>
</dbReference>
<dbReference type="InterPro" id="IPR023214">
    <property type="entry name" value="HAD_sf"/>
</dbReference>
<keyword evidence="2" id="KW-1185">Reference proteome</keyword>
<protein>
    <submittedName>
        <fullName evidence="1">HAD-IIB family hydrolase</fullName>
    </submittedName>
</protein>
<evidence type="ECO:0000313" key="1">
    <source>
        <dbReference type="EMBL" id="MBS2126252.1"/>
    </source>
</evidence>
<name>A0ABS5K314_9MOLU</name>
<organism evidence="1 2">
    <name type="scientific">'Fragaria x ananassa' phyllody phytoplasma</name>
    <dbReference type="NCBI Taxonomy" id="2358428"/>
    <lineage>
        <taxon>Bacteria</taxon>
        <taxon>Bacillati</taxon>
        <taxon>Mycoplasmatota</taxon>
        <taxon>Mollicutes</taxon>
        <taxon>Acholeplasmatales</taxon>
        <taxon>Acholeplasmataceae</taxon>
        <taxon>Candidatus Phytoplasma</taxon>
        <taxon>16SrXIII (Mexican periwinkle virescence group)</taxon>
    </lineage>
</organism>
<evidence type="ECO:0000313" key="2">
    <source>
        <dbReference type="Proteomes" id="UP000811481"/>
    </source>
</evidence>
<dbReference type="Proteomes" id="UP000811481">
    <property type="component" value="Unassembled WGS sequence"/>
</dbReference>
<comment type="caution">
    <text evidence="1">The sequence shown here is derived from an EMBL/GenBank/DDBJ whole genome shotgun (WGS) entry which is preliminary data.</text>
</comment>
<accession>A0ABS5K314</accession>
<dbReference type="Gene3D" id="3.40.50.1000">
    <property type="entry name" value="HAD superfamily/HAD-like"/>
    <property type="match status" value="1"/>
</dbReference>
<proteinExistence type="predicted"/>
<dbReference type="EMBL" id="JAGVRH010000002">
    <property type="protein sequence ID" value="MBS2126252.1"/>
    <property type="molecule type" value="Genomic_DNA"/>
</dbReference>
<dbReference type="InterPro" id="IPR036412">
    <property type="entry name" value="HAD-like_sf"/>
</dbReference>
<dbReference type="Pfam" id="PF08282">
    <property type="entry name" value="Hydrolase_3"/>
    <property type="match status" value="1"/>
</dbReference>
<keyword evidence="1" id="KW-0378">Hydrolase</keyword>
<dbReference type="PANTHER" id="PTHR10000:SF25">
    <property type="entry name" value="PHOSPHATASE YKRA-RELATED"/>
    <property type="match status" value="1"/>
</dbReference>
<reference evidence="1" key="1">
    <citation type="submission" date="2021-04" db="EMBL/GenBank/DDBJ databases">
        <title>Draft genome sequence of StrPh-CL8, a phytoplasma strain causing strawberry phyllody in Chile.</title>
        <authorList>
            <person name="Cui W."/>
            <person name="Zamorano A."/>
            <person name="Fiore N."/>
        </authorList>
    </citation>
    <scope>NUCLEOTIDE SEQUENCE [LARGE SCALE GENOMIC DNA]</scope>
    <source>
        <strain evidence="1">StrPh-Cl</strain>
    </source>
</reference>
<dbReference type="GO" id="GO:0016787">
    <property type="term" value="F:hydrolase activity"/>
    <property type="evidence" value="ECO:0007669"/>
    <property type="project" value="UniProtKB-KW"/>
</dbReference>